<keyword evidence="6" id="KW-0769">Symport</keyword>
<dbReference type="EMBL" id="SMLK01000009">
    <property type="protein sequence ID" value="TFY97025.1"/>
    <property type="molecule type" value="Genomic_DNA"/>
</dbReference>
<dbReference type="InterPro" id="IPR011701">
    <property type="entry name" value="MFS"/>
</dbReference>
<protein>
    <submittedName>
        <fullName evidence="12">MFS transporter</fullName>
    </submittedName>
</protein>
<feature type="compositionally biased region" description="Pro residues" evidence="9">
    <location>
        <begin position="21"/>
        <end position="34"/>
    </location>
</feature>
<evidence type="ECO:0000256" key="4">
    <source>
        <dbReference type="ARBA" id="ARBA00022475"/>
    </source>
</evidence>
<evidence type="ECO:0000313" key="13">
    <source>
        <dbReference type="Proteomes" id="UP000297839"/>
    </source>
</evidence>
<keyword evidence="3" id="KW-0813">Transport</keyword>
<dbReference type="InterPro" id="IPR020846">
    <property type="entry name" value="MFS_dom"/>
</dbReference>
<evidence type="ECO:0000256" key="1">
    <source>
        <dbReference type="ARBA" id="ARBA00004651"/>
    </source>
</evidence>
<feature type="transmembrane region" description="Helical" evidence="10">
    <location>
        <begin position="111"/>
        <end position="132"/>
    </location>
</feature>
<comment type="caution">
    <text evidence="12">The sequence shown here is derived from an EMBL/GenBank/DDBJ whole genome shotgun (WGS) entry which is preliminary data.</text>
</comment>
<keyword evidence="7 10" id="KW-1133">Transmembrane helix</keyword>
<dbReference type="InterPro" id="IPR005829">
    <property type="entry name" value="Sugar_transporter_CS"/>
</dbReference>
<feature type="transmembrane region" description="Helical" evidence="10">
    <location>
        <begin position="324"/>
        <end position="343"/>
    </location>
</feature>
<accession>A0A4Z0BCN5</accession>
<comment type="similarity">
    <text evidence="2">Belongs to the major facilitator superfamily. Metabolite:H+ Symporter (MHS) family (TC 2.A.1.6) family.</text>
</comment>
<evidence type="ECO:0000256" key="2">
    <source>
        <dbReference type="ARBA" id="ARBA00008240"/>
    </source>
</evidence>
<evidence type="ECO:0000259" key="11">
    <source>
        <dbReference type="PROSITE" id="PS50850"/>
    </source>
</evidence>
<sequence length="447" mass="46895">MPSRRRESTGATPAERRPNLFPMPHPQPSAPPMPGQRAVVAASVAGAAIEVYDFLLFSFFATYIGPAFFPAADARTSLLLTLAVFGAGFVTRPIGAFVIGRYADRNGRRPALVLTMLLVTAGTLGLALTPTYASIGMAAPVLMLVWRLLQGFALGGEIGPSSAFLLEIAPPGRRALYSSWAYAGQGLAVLLAGLCSMAVVLALPEAAVREWGWRIPFFVGMLLFPIALHLRRKMPETAAPRPAGRAPRLRQHKLLLTVAFFFIAGATISNYVSQYMTTYAIATLGLSAKVSFATTLVVGVATFLPALAGGWLADRFGRKPAVVLPRVLLALVAVPAFSMLVAYPSAPALFAVAALIAALGAMSGGAAFTLIMELLPGPLRSQGLALAYAAGVAVFGGSAQFIVTWLIGVTGVQTAPAWYVALTSLLAAAGAALLPESRYRVEQDPAD</sequence>
<evidence type="ECO:0000256" key="7">
    <source>
        <dbReference type="ARBA" id="ARBA00022989"/>
    </source>
</evidence>
<keyword evidence="5 10" id="KW-0812">Transmembrane</keyword>
<feature type="compositionally biased region" description="Basic and acidic residues" evidence="9">
    <location>
        <begin position="1"/>
        <end position="18"/>
    </location>
</feature>
<evidence type="ECO:0000256" key="8">
    <source>
        <dbReference type="ARBA" id="ARBA00023136"/>
    </source>
</evidence>
<evidence type="ECO:0000256" key="5">
    <source>
        <dbReference type="ARBA" id="ARBA00022692"/>
    </source>
</evidence>
<dbReference type="AlphaFoldDB" id="A0A4Z0BCN5"/>
<dbReference type="PANTHER" id="PTHR43528">
    <property type="entry name" value="ALPHA-KETOGLUTARATE PERMEASE"/>
    <property type="match status" value="1"/>
</dbReference>
<dbReference type="Pfam" id="PF07690">
    <property type="entry name" value="MFS_1"/>
    <property type="match status" value="1"/>
</dbReference>
<proteinExistence type="inferred from homology"/>
<comment type="subcellular location">
    <subcellularLocation>
        <location evidence="1">Cell membrane</location>
        <topology evidence="1">Multi-pass membrane protein</topology>
    </subcellularLocation>
</comment>
<feature type="transmembrane region" description="Helical" evidence="10">
    <location>
        <begin position="180"/>
        <end position="203"/>
    </location>
</feature>
<feature type="domain" description="Major facilitator superfamily (MFS) profile" evidence="11">
    <location>
        <begin position="39"/>
        <end position="439"/>
    </location>
</feature>
<feature type="transmembrane region" description="Helical" evidence="10">
    <location>
        <begin position="77"/>
        <end position="99"/>
    </location>
</feature>
<gene>
    <name evidence="12" type="ORF">EZ216_19365</name>
</gene>
<organism evidence="12 13">
    <name type="scientific">Ramlibacter humi</name>
    <dbReference type="NCBI Taxonomy" id="2530451"/>
    <lineage>
        <taxon>Bacteria</taxon>
        <taxon>Pseudomonadati</taxon>
        <taxon>Pseudomonadota</taxon>
        <taxon>Betaproteobacteria</taxon>
        <taxon>Burkholderiales</taxon>
        <taxon>Comamonadaceae</taxon>
        <taxon>Ramlibacter</taxon>
    </lineage>
</organism>
<dbReference type="PROSITE" id="PS50850">
    <property type="entry name" value="MFS"/>
    <property type="match status" value="1"/>
</dbReference>
<name>A0A4Z0BCN5_9BURK</name>
<dbReference type="InterPro" id="IPR036259">
    <property type="entry name" value="MFS_trans_sf"/>
</dbReference>
<keyword evidence="13" id="KW-1185">Reference proteome</keyword>
<dbReference type="InterPro" id="IPR051084">
    <property type="entry name" value="H+-coupled_symporters"/>
</dbReference>
<keyword evidence="4" id="KW-1003">Cell membrane</keyword>
<feature type="transmembrane region" description="Helical" evidence="10">
    <location>
        <begin position="253"/>
        <end position="272"/>
    </location>
</feature>
<evidence type="ECO:0000256" key="3">
    <source>
        <dbReference type="ARBA" id="ARBA00022448"/>
    </source>
</evidence>
<dbReference type="OrthoDB" id="6766492at2"/>
<dbReference type="Proteomes" id="UP000297839">
    <property type="component" value="Unassembled WGS sequence"/>
</dbReference>
<feature type="transmembrane region" description="Helical" evidence="10">
    <location>
        <begin position="38"/>
        <end position="65"/>
    </location>
</feature>
<keyword evidence="8 10" id="KW-0472">Membrane</keyword>
<feature type="transmembrane region" description="Helical" evidence="10">
    <location>
        <begin position="215"/>
        <end position="232"/>
    </location>
</feature>
<feature type="transmembrane region" description="Helical" evidence="10">
    <location>
        <begin position="292"/>
        <end position="312"/>
    </location>
</feature>
<evidence type="ECO:0000256" key="6">
    <source>
        <dbReference type="ARBA" id="ARBA00022847"/>
    </source>
</evidence>
<feature type="region of interest" description="Disordered" evidence="9">
    <location>
        <begin position="1"/>
        <end position="34"/>
    </location>
</feature>
<feature type="transmembrane region" description="Helical" evidence="10">
    <location>
        <begin position="415"/>
        <end position="434"/>
    </location>
</feature>
<evidence type="ECO:0000256" key="10">
    <source>
        <dbReference type="SAM" id="Phobius"/>
    </source>
</evidence>
<feature type="transmembrane region" description="Helical" evidence="10">
    <location>
        <begin position="144"/>
        <end position="168"/>
    </location>
</feature>
<feature type="transmembrane region" description="Helical" evidence="10">
    <location>
        <begin position="384"/>
        <end position="409"/>
    </location>
</feature>
<evidence type="ECO:0000256" key="9">
    <source>
        <dbReference type="SAM" id="MobiDB-lite"/>
    </source>
</evidence>
<dbReference type="GO" id="GO:0015293">
    <property type="term" value="F:symporter activity"/>
    <property type="evidence" value="ECO:0007669"/>
    <property type="project" value="UniProtKB-KW"/>
</dbReference>
<dbReference type="GO" id="GO:0005886">
    <property type="term" value="C:plasma membrane"/>
    <property type="evidence" value="ECO:0007669"/>
    <property type="project" value="UniProtKB-SubCell"/>
</dbReference>
<feature type="transmembrane region" description="Helical" evidence="10">
    <location>
        <begin position="349"/>
        <end position="372"/>
    </location>
</feature>
<dbReference type="PANTHER" id="PTHR43528:SF3">
    <property type="entry name" value="CITRATE-PROTON SYMPORTER"/>
    <property type="match status" value="1"/>
</dbReference>
<dbReference type="PROSITE" id="PS00217">
    <property type="entry name" value="SUGAR_TRANSPORT_2"/>
    <property type="match status" value="1"/>
</dbReference>
<dbReference type="SUPFAM" id="SSF103473">
    <property type="entry name" value="MFS general substrate transporter"/>
    <property type="match status" value="1"/>
</dbReference>
<dbReference type="Gene3D" id="1.20.1250.20">
    <property type="entry name" value="MFS general substrate transporter like domains"/>
    <property type="match status" value="1"/>
</dbReference>
<evidence type="ECO:0000313" key="12">
    <source>
        <dbReference type="EMBL" id="TFY97025.1"/>
    </source>
</evidence>
<reference evidence="12 13" key="1">
    <citation type="submission" date="2019-03" db="EMBL/GenBank/DDBJ databases">
        <title>Ramlibacter sp. 18x22-1, whole genome shotgun sequence.</title>
        <authorList>
            <person name="Zhang X."/>
            <person name="Feng G."/>
            <person name="Zhu H."/>
        </authorList>
    </citation>
    <scope>NUCLEOTIDE SEQUENCE [LARGE SCALE GENOMIC DNA]</scope>
    <source>
        <strain evidence="12 13">18x22-1</strain>
    </source>
</reference>